<feature type="transmembrane region" description="Helical" evidence="1">
    <location>
        <begin position="119"/>
        <end position="138"/>
    </location>
</feature>
<reference evidence="2" key="1">
    <citation type="submission" date="2020-02" db="EMBL/GenBank/DDBJ databases">
        <authorList>
            <person name="Meier V. D."/>
        </authorList>
    </citation>
    <scope>NUCLEOTIDE SEQUENCE</scope>
    <source>
        <strain evidence="2">AVDCRST_MAG14</strain>
    </source>
</reference>
<feature type="transmembrane region" description="Helical" evidence="1">
    <location>
        <begin position="80"/>
        <end position="107"/>
    </location>
</feature>
<evidence type="ECO:0000313" key="2">
    <source>
        <dbReference type="EMBL" id="CAA9443178.1"/>
    </source>
</evidence>
<name>A0A6J4QPA1_9ACTN</name>
<dbReference type="EMBL" id="CADCVG010000005">
    <property type="protein sequence ID" value="CAA9443178.1"/>
    <property type="molecule type" value="Genomic_DNA"/>
</dbReference>
<dbReference type="AlphaFoldDB" id="A0A6J4QPA1"/>
<keyword evidence="1" id="KW-1133">Transmembrane helix</keyword>
<accession>A0A6J4QPA1</accession>
<feature type="transmembrane region" description="Helical" evidence="1">
    <location>
        <begin position="158"/>
        <end position="179"/>
    </location>
</feature>
<organism evidence="2">
    <name type="scientific">uncultured Rubrobacteraceae bacterium</name>
    <dbReference type="NCBI Taxonomy" id="349277"/>
    <lineage>
        <taxon>Bacteria</taxon>
        <taxon>Bacillati</taxon>
        <taxon>Actinomycetota</taxon>
        <taxon>Rubrobacteria</taxon>
        <taxon>Rubrobacterales</taxon>
        <taxon>Rubrobacteraceae</taxon>
        <taxon>environmental samples</taxon>
    </lineage>
</organism>
<proteinExistence type="predicted"/>
<keyword evidence="1" id="KW-0472">Membrane</keyword>
<evidence type="ECO:0000256" key="1">
    <source>
        <dbReference type="SAM" id="Phobius"/>
    </source>
</evidence>
<protein>
    <submittedName>
        <fullName evidence="2">Uncharacterized protein</fullName>
    </submittedName>
</protein>
<gene>
    <name evidence="2" type="ORF">AVDCRST_MAG14-139</name>
</gene>
<keyword evidence="1" id="KW-0812">Transmembrane</keyword>
<feature type="transmembrane region" description="Helical" evidence="1">
    <location>
        <begin position="49"/>
        <end position="68"/>
    </location>
</feature>
<sequence length="197" mass="21428">MVSNADGSARTRLPCPNATSAGGVPLPNINGGSLAEYERSSQMKRWMKVLIVTLLVAIPAFLLGPVLFPPADVGSEPSAAQIPFFMFLGAADAVLLGLGVSFFVFGLPVLRKVSPHSRVRAWAMYLAIGYLMVSWWPHLNLNVSTPIEDWQMLLYIDFLFHLPLEIAGAVLAYCAFSIFMSWRSGKLAEAVQAASNQ</sequence>